<keyword evidence="4 6" id="KW-0697">Rotamase</keyword>
<comment type="catalytic activity">
    <reaction evidence="1 6 7">
        <text>[protein]-peptidylproline (omega=180) = [protein]-peptidylproline (omega=0)</text>
        <dbReference type="Rhea" id="RHEA:16237"/>
        <dbReference type="Rhea" id="RHEA-COMP:10747"/>
        <dbReference type="Rhea" id="RHEA-COMP:10748"/>
        <dbReference type="ChEBI" id="CHEBI:83833"/>
        <dbReference type="ChEBI" id="CHEBI:83834"/>
        <dbReference type="EC" id="5.2.1.8"/>
    </reaction>
</comment>
<dbReference type="Proteomes" id="UP000286482">
    <property type="component" value="Unassembled WGS sequence"/>
</dbReference>
<evidence type="ECO:0000313" key="9">
    <source>
        <dbReference type="EMBL" id="RKF13322.1"/>
    </source>
</evidence>
<dbReference type="SUPFAM" id="SSF54534">
    <property type="entry name" value="FKBP-like"/>
    <property type="match status" value="1"/>
</dbReference>
<dbReference type="GO" id="GO:0006457">
    <property type="term" value="P:protein folding"/>
    <property type="evidence" value="ECO:0007669"/>
    <property type="project" value="InterPro"/>
</dbReference>
<keyword evidence="3" id="KW-0732">Signal</keyword>
<evidence type="ECO:0000256" key="1">
    <source>
        <dbReference type="ARBA" id="ARBA00000971"/>
    </source>
</evidence>
<proteinExistence type="inferred from homology"/>
<sequence>MKWLVWALVVVIGVFVAKRFMSNGSGYDENVAAGQLFLDQNQQHESVVVTESGLQYQYLERGQGEVHPQASDKVEVHYHGTLIDGKIFDSSVDRKQTIEFGVTQVIKGWQEGLQLMVVGDKVRFTIPSDLAYGKRSAGSIPPGSVLVFDVELIAIK</sequence>
<dbReference type="InterPro" id="IPR046357">
    <property type="entry name" value="PPIase_dom_sf"/>
</dbReference>
<dbReference type="RefSeq" id="WP_120356735.1">
    <property type="nucleotide sequence ID" value="NZ_RAQO01000012.1"/>
</dbReference>
<dbReference type="GO" id="GO:0003755">
    <property type="term" value="F:peptidyl-prolyl cis-trans isomerase activity"/>
    <property type="evidence" value="ECO:0007669"/>
    <property type="project" value="UniProtKB-UniRule"/>
</dbReference>
<organism evidence="9 10">
    <name type="scientific">Alginatibacterium sediminis</name>
    <dbReference type="NCBI Taxonomy" id="2164068"/>
    <lineage>
        <taxon>Bacteria</taxon>
        <taxon>Pseudomonadati</taxon>
        <taxon>Pseudomonadota</taxon>
        <taxon>Gammaproteobacteria</taxon>
        <taxon>Alteromonadales</taxon>
        <taxon>Alteromonadaceae</taxon>
        <taxon>Alginatibacterium</taxon>
    </lineage>
</organism>
<dbReference type="EMBL" id="RAQO01000012">
    <property type="protein sequence ID" value="RKF13322.1"/>
    <property type="molecule type" value="Genomic_DNA"/>
</dbReference>
<name>A0A420E632_9ALTE</name>
<dbReference type="EC" id="5.2.1.8" evidence="7"/>
<dbReference type="Pfam" id="PF01346">
    <property type="entry name" value="FKBP_N"/>
    <property type="match status" value="1"/>
</dbReference>
<evidence type="ECO:0000313" key="10">
    <source>
        <dbReference type="Proteomes" id="UP000286482"/>
    </source>
</evidence>
<keyword evidence="10" id="KW-1185">Reference proteome</keyword>
<dbReference type="AlphaFoldDB" id="A0A420E632"/>
<dbReference type="OrthoDB" id="9814548at2"/>
<feature type="domain" description="PPIase FKBP-type" evidence="8">
    <location>
        <begin position="71"/>
        <end position="156"/>
    </location>
</feature>
<protein>
    <recommendedName>
        <fullName evidence="7">Peptidyl-prolyl cis-trans isomerase</fullName>
        <ecNumber evidence="7">5.2.1.8</ecNumber>
    </recommendedName>
</protein>
<evidence type="ECO:0000256" key="2">
    <source>
        <dbReference type="ARBA" id="ARBA00006577"/>
    </source>
</evidence>
<reference evidence="9 10" key="1">
    <citation type="submission" date="2018-09" db="EMBL/GenBank/DDBJ databases">
        <authorList>
            <person name="Wang Z."/>
        </authorList>
    </citation>
    <scope>NUCLEOTIDE SEQUENCE [LARGE SCALE GENOMIC DNA]</scope>
    <source>
        <strain evidence="9 10">ALS 81</strain>
    </source>
</reference>
<evidence type="ECO:0000256" key="3">
    <source>
        <dbReference type="ARBA" id="ARBA00022729"/>
    </source>
</evidence>
<dbReference type="FunFam" id="3.10.50.40:FF:000045">
    <property type="entry name" value="Peptidyl-prolyl cis-trans isomerase"/>
    <property type="match status" value="1"/>
</dbReference>
<accession>A0A420E632</accession>
<evidence type="ECO:0000256" key="6">
    <source>
        <dbReference type="PROSITE-ProRule" id="PRU00277"/>
    </source>
</evidence>
<dbReference type="PANTHER" id="PTHR43811">
    <property type="entry name" value="FKBP-TYPE PEPTIDYL-PROLYL CIS-TRANS ISOMERASE FKPA"/>
    <property type="match status" value="1"/>
</dbReference>
<evidence type="ECO:0000256" key="4">
    <source>
        <dbReference type="ARBA" id="ARBA00023110"/>
    </source>
</evidence>
<dbReference type="Gene3D" id="3.10.50.40">
    <property type="match status" value="1"/>
</dbReference>
<evidence type="ECO:0000256" key="7">
    <source>
        <dbReference type="RuleBase" id="RU003915"/>
    </source>
</evidence>
<comment type="similarity">
    <text evidence="2 7">Belongs to the FKBP-type PPIase family.</text>
</comment>
<comment type="caution">
    <text evidence="9">The sequence shown here is derived from an EMBL/GenBank/DDBJ whole genome shotgun (WGS) entry which is preliminary data.</text>
</comment>
<evidence type="ECO:0000256" key="5">
    <source>
        <dbReference type="ARBA" id="ARBA00023235"/>
    </source>
</evidence>
<dbReference type="Pfam" id="PF00254">
    <property type="entry name" value="FKBP_C"/>
    <property type="match status" value="1"/>
</dbReference>
<evidence type="ECO:0000259" key="8">
    <source>
        <dbReference type="PROSITE" id="PS50059"/>
    </source>
</evidence>
<dbReference type="InterPro" id="IPR001179">
    <property type="entry name" value="PPIase_FKBP_dom"/>
</dbReference>
<dbReference type="PANTHER" id="PTHR43811:SF57">
    <property type="entry name" value="FKBP-TYPE PEPTIDYL-PROLYL CIS-TRANS ISOMERASE FKPA-RELATED"/>
    <property type="match status" value="1"/>
</dbReference>
<gene>
    <name evidence="9" type="ORF">DBZ36_19890</name>
</gene>
<dbReference type="PROSITE" id="PS50059">
    <property type="entry name" value="FKBP_PPIASE"/>
    <property type="match status" value="1"/>
</dbReference>
<keyword evidence="5 6" id="KW-0413">Isomerase</keyword>
<dbReference type="InterPro" id="IPR000774">
    <property type="entry name" value="PPIase_FKBP_N"/>
</dbReference>